<proteinExistence type="predicted"/>
<evidence type="ECO:0000259" key="1">
    <source>
        <dbReference type="SMART" id="SM00732"/>
    </source>
</evidence>
<evidence type="ECO:0000313" key="3">
    <source>
        <dbReference type="Proteomes" id="UP000027395"/>
    </source>
</evidence>
<feature type="domain" description="YqgF/RNase H-like" evidence="1">
    <location>
        <begin position="5"/>
        <end position="92"/>
    </location>
</feature>
<dbReference type="InterPro" id="IPR006641">
    <property type="entry name" value="YqgF/RNaseH-like_dom"/>
</dbReference>
<reference evidence="2 3" key="1">
    <citation type="journal article" date="2014" name="Appl. Environ. Microbiol.">
        <title>Elucidation of insertion elements encoded on plasmids and in vitro construction of shuttle vectors from the toxic cyanobacterium Planktothrix.</title>
        <authorList>
            <person name="Christiansen G."/>
            <person name="Goesmann A."/>
            <person name="Kurmayer R."/>
        </authorList>
    </citation>
    <scope>NUCLEOTIDE SEQUENCE [LARGE SCALE GENOMIC DNA]</scope>
    <source>
        <strain evidence="2 3">NIVA-CYA 126/8</strain>
    </source>
</reference>
<evidence type="ECO:0000313" key="2">
    <source>
        <dbReference type="EMBL" id="KEI66822.1"/>
    </source>
</evidence>
<dbReference type="InterPro" id="IPR037027">
    <property type="entry name" value="YqgF/RNaseH-like_dom_sf"/>
</dbReference>
<organism evidence="2 3">
    <name type="scientific">Planktothrix agardhii (strain NIVA-CYA 126/8)</name>
    <dbReference type="NCBI Taxonomy" id="388467"/>
    <lineage>
        <taxon>Bacteria</taxon>
        <taxon>Bacillati</taxon>
        <taxon>Cyanobacteriota</taxon>
        <taxon>Cyanophyceae</taxon>
        <taxon>Oscillatoriophycideae</taxon>
        <taxon>Oscillatoriales</taxon>
        <taxon>Microcoleaceae</taxon>
        <taxon>Planktothrix</taxon>
    </lineage>
</organism>
<dbReference type="eggNOG" id="COG0816">
    <property type="taxonomic scope" value="Bacteria"/>
</dbReference>
<dbReference type="SMART" id="SM00732">
    <property type="entry name" value="YqgFc"/>
    <property type="match status" value="1"/>
</dbReference>
<dbReference type="InterPro" id="IPR012337">
    <property type="entry name" value="RNaseH-like_sf"/>
</dbReference>
<dbReference type="Gene3D" id="3.30.420.140">
    <property type="entry name" value="YqgF/RNase H-like domain"/>
    <property type="match status" value="1"/>
</dbReference>
<dbReference type="EMBL" id="CM002803">
    <property type="protein sequence ID" value="KEI66822.1"/>
    <property type="molecule type" value="Genomic_DNA"/>
</dbReference>
<dbReference type="STRING" id="388467.A19Y_1830"/>
<dbReference type="HOGENOM" id="CLU_131578_0_0_3"/>
<protein>
    <recommendedName>
        <fullName evidence="1">YqgF/RNase H-like domain-containing protein</fullName>
    </recommendedName>
</protein>
<dbReference type="PATRIC" id="fig|388467.6.peg.1775"/>
<accession>A0A073CG29</accession>
<name>A0A073CG29_PLAA1</name>
<dbReference type="AlphaFoldDB" id="A0A073CG29"/>
<sequence>MIKNKMILGFDPGREKCGIAVMGDGSQLYYHEVILSPDVPKIIESLCQQFTIETVVMGDQTTSKMWKQKLTEILPESLSIIQVNERYSTLEARDRYWQIYPPKGLTCLIPKGMRTPPRPIDDIVAIVLIERYLNQSSLISHQ</sequence>
<dbReference type="GO" id="GO:0006139">
    <property type="term" value="P:nucleobase-containing compound metabolic process"/>
    <property type="evidence" value="ECO:0007669"/>
    <property type="project" value="InterPro"/>
</dbReference>
<keyword evidence="3" id="KW-1185">Reference proteome</keyword>
<dbReference type="Proteomes" id="UP000027395">
    <property type="component" value="Chromosome"/>
</dbReference>
<gene>
    <name evidence="2" type="ORF">A19Y_1830</name>
</gene>
<dbReference type="SUPFAM" id="SSF53098">
    <property type="entry name" value="Ribonuclease H-like"/>
    <property type="match status" value="1"/>
</dbReference>